<dbReference type="Proteomes" id="UP000183015">
    <property type="component" value="Unassembled WGS sequence"/>
</dbReference>
<evidence type="ECO:0000313" key="1">
    <source>
        <dbReference type="EMBL" id="SEM50144.1"/>
    </source>
</evidence>
<accession>A0A1H7YWC9</accession>
<dbReference type="PANTHER" id="PTHR36974:SF1">
    <property type="entry name" value="DOXX FAMILY MEMBRANE PROTEIN"/>
    <property type="match status" value="1"/>
</dbReference>
<dbReference type="EMBL" id="FOAZ01000031">
    <property type="protein sequence ID" value="SEM50144.1"/>
    <property type="molecule type" value="Genomic_DNA"/>
</dbReference>
<dbReference type="eggNOG" id="COG4270">
    <property type="taxonomic scope" value="Bacteria"/>
</dbReference>
<keyword evidence="2" id="KW-1185">Reference proteome</keyword>
<proteinExistence type="predicted"/>
<evidence type="ECO:0000313" key="2">
    <source>
        <dbReference type="Proteomes" id="UP000183015"/>
    </source>
</evidence>
<organism evidence="1 2">
    <name type="scientific">Streptacidiphilus jiangxiensis</name>
    <dbReference type="NCBI Taxonomy" id="235985"/>
    <lineage>
        <taxon>Bacteria</taxon>
        <taxon>Bacillati</taxon>
        <taxon>Actinomycetota</taxon>
        <taxon>Actinomycetes</taxon>
        <taxon>Kitasatosporales</taxon>
        <taxon>Streptomycetaceae</taxon>
        <taxon>Streptacidiphilus</taxon>
    </lineage>
</organism>
<protein>
    <submittedName>
        <fullName evidence="1">Uncharacterized membrane protein</fullName>
    </submittedName>
</protein>
<dbReference type="STRING" id="235985.SAMN05414137_13110"/>
<dbReference type="RefSeq" id="WP_042452754.1">
    <property type="nucleotide sequence ID" value="NZ_BBPN01000026.1"/>
</dbReference>
<sequence length="123" mass="12869">MTDRRPAPSATSLAVLLAVAGATHFVAPAPFDAIVPRALPGRARTWTYLSGAAELAVAATLANPRTRRTGGRLAAGLFLAVLPANVQMALDWQDKAPALRAAAWARVPLQAPLIARSLRIARG</sequence>
<name>A0A1H7YWC9_STRJI</name>
<reference evidence="2" key="1">
    <citation type="submission" date="2016-10" db="EMBL/GenBank/DDBJ databases">
        <authorList>
            <person name="Varghese N."/>
        </authorList>
    </citation>
    <scope>NUCLEOTIDE SEQUENCE [LARGE SCALE GENOMIC DNA]</scope>
    <source>
        <strain evidence="2">DSM 45096 / BCRC 16803 / CGMCC 4.1857 / CIP 109030 / JCM 12277 / KCTC 19219 / NBRC 100920 / 33214</strain>
    </source>
</reference>
<gene>
    <name evidence="1" type="ORF">SAMN05414137_13110</name>
</gene>
<dbReference type="AlphaFoldDB" id="A0A1H7YWC9"/>
<dbReference type="PANTHER" id="PTHR36974">
    <property type="entry name" value="MEMBRANE PROTEIN-RELATED"/>
    <property type="match status" value="1"/>
</dbReference>